<accession>A0AAI8LLW6</accession>
<proteinExistence type="predicted"/>
<name>A0AAI8LLW6_ENTFC</name>
<feature type="transmembrane region" description="Helical" evidence="5">
    <location>
        <begin position="264"/>
        <end position="285"/>
    </location>
</feature>
<gene>
    <name evidence="6" type="ORF">D9Z05_08865</name>
</gene>
<dbReference type="InterPro" id="IPR023365">
    <property type="entry name" value="Sortase_dom-sf"/>
</dbReference>
<dbReference type="InterPro" id="IPR005754">
    <property type="entry name" value="Sortase"/>
</dbReference>
<keyword evidence="5" id="KW-1133">Transmembrane helix</keyword>
<evidence type="ECO:0000256" key="1">
    <source>
        <dbReference type="ARBA" id="ARBA00022670"/>
    </source>
</evidence>
<dbReference type="EMBL" id="CP033041">
    <property type="protein sequence ID" value="AYM73364.1"/>
    <property type="molecule type" value="Genomic_DNA"/>
</dbReference>
<feature type="transmembrane region" description="Helical" evidence="5">
    <location>
        <begin position="7"/>
        <end position="26"/>
    </location>
</feature>
<organism evidence="6 7">
    <name type="scientific">Enterococcus faecium</name>
    <name type="common">Streptococcus faecium</name>
    <dbReference type="NCBI Taxonomy" id="1352"/>
    <lineage>
        <taxon>Bacteria</taxon>
        <taxon>Bacillati</taxon>
        <taxon>Bacillota</taxon>
        <taxon>Bacilli</taxon>
        <taxon>Lactobacillales</taxon>
        <taxon>Enterococcaceae</taxon>
        <taxon>Enterococcus</taxon>
    </lineage>
</organism>
<feature type="active site" description="Proton donor/acceptor" evidence="4">
    <location>
        <position position="137"/>
    </location>
</feature>
<evidence type="ECO:0000256" key="5">
    <source>
        <dbReference type="SAM" id="Phobius"/>
    </source>
</evidence>
<dbReference type="Pfam" id="PF04203">
    <property type="entry name" value="Sortase"/>
    <property type="match status" value="1"/>
</dbReference>
<evidence type="ECO:0000313" key="7">
    <source>
        <dbReference type="Proteomes" id="UP000275747"/>
    </source>
</evidence>
<dbReference type="GO" id="GO:0008234">
    <property type="term" value="F:cysteine-type peptidase activity"/>
    <property type="evidence" value="ECO:0007669"/>
    <property type="project" value="UniProtKB-KW"/>
</dbReference>
<dbReference type="Proteomes" id="UP000275747">
    <property type="component" value="Chromosome"/>
</dbReference>
<evidence type="ECO:0000313" key="6">
    <source>
        <dbReference type="EMBL" id="AYM73364.1"/>
    </source>
</evidence>
<keyword evidence="2" id="KW-0378">Hydrolase</keyword>
<dbReference type="RefSeq" id="WP_002372924.1">
    <property type="nucleotide sequence ID" value="NZ_CABGQO010000004.1"/>
</dbReference>
<keyword evidence="5" id="KW-0472">Membrane</keyword>
<evidence type="ECO:0000256" key="3">
    <source>
        <dbReference type="ARBA" id="ARBA00022807"/>
    </source>
</evidence>
<keyword evidence="1" id="KW-0645">Protease</keyword>
<dbReference type="CDD" id="cd06165">
    <property type="entry name" value="Sortase_A"/>
    <property type="match status" value="1"/>
</dbReference>
<protein>
    <submittedName>
        <fullName evidence="6">Class A sortase</fullName>
    </submittedName>
</protein>
<dbReference type="AlphaFoldDB" id="A0AAI8LLW6"/>
<evidence type="ECO:0000256" key="4">
    <source>
        <dbReference type="PIRSR" id="PIRSR605754-1"/>
    </source>
</evidence>
<dbReference type="Gene3D" id="2.40.260.10">
    <property type="entry name" value="Sortase"/>
    <property type="match status" value="1"/>
</dbReference>
<dbReference type="NCBIfam" id="TIGR01076">
    <property type="entry name" value="sortase_fam"/>
    <property type="match status" value="1"/>
</dbReference>
<dbReference type="SUPFAM" id="SSF63817">
    <property type="entry name" value="Sortase"/>
    <property type="match status" value="1"/>
</dbReference>
<feature type="active site" description="Acyl-thioester intermediate" evidence="4">
    <location>
        <position position="200"/>
    </location>
</feature>
<keyword evidence="5" id="KW-0812">Transmembrane</keyword>
<dbReference type="GO" id="GO:0006508">
    <property type="term" value="P:proteolysis"/>
    <property type="evidence" value="ECO:0007669"/>
    <property type="project" value="UniProtKB-KW"/>
</dbReference>
<keyword evidence="3" id="KW-0788">Thiol protease</keyword>
<dbReference type="InterPro" id="IPR042007">
    <property type="entry name" value="Sortase_A"/>
</dbReference>
<evidence type="ECO:0000256" key="2">
    <source>
        <dbReference type="ARBA" id="ARBA00022801"/>
    </source>
</evidence>
<reference evidence="6 7" key="1">
    <citation type="submission" date="2018-10" db="EMBL/GenBank/DDBJ databases">
        <title>Escaping from acidified nitrite in gastric host defense: Transcriptomic basis for resistance to free nitrous acid in Enterococcus faecalis.</title>
        <authorList>
            <person name="Yu Z."/>
            <person name="Shi D."/>
            <person name="Liu W."/>
            <person name="Meng F."/>
        </authorList>
    </citation>
    <scope>NUCLEOTIDE SEQUENCE [LARGE SCALE GENOMIC DNA]</scope>
    <source>
        <strain evidence="6 7">JE1</strain>
    </source>
</reference>
<sequence length="288" mass="32473">MIMIKRLVLYFFLPVLVIFSLTLWIYEGYNQLLKTPDTTVSLVEGQQQAEKNLPKSSPQTNDQREKITDAGMQVLVQARKKRAEIMGQAGIGRIAIPSENLDLPILNEITELNLSTGATMYFPERHLGEGNVVLASHNFSDADVLLHRIKNVKKGTEIYLTDFTNVWIYQVTVNKIIQETQTDILEQPLNDETLVTLIRCEGGTGTNYRRVVQGILQKTMTITNLSTAQQTKLGISKKETKLKKESSWMSEQLALSIQMKRPTVPLILIVVLASLFLAVQGINFVRKN</sequence>